<keyword evidence="5" id="KW-0560">Oxidoreductase</keyword>
<dbReference type="PIRSF" id="PIRSF000332">
    <property type="entry name" value="FMO"/>
    <property type="match status" value="1"/>
</dbReference>
<organism evidence="6">
    <name type="scientific">Arcella intermedia</name>
    <dbReference type="NCBI Taxonomy" id="1963864"/>
    <lineage>
        <taxon>Eukaryota</taxon>
        <taxon>Amoebozoa</taxon>
        <taxon>Tubulinea</taxon>
        <taxon>Elardia</taxon>
        <taxon>Arcellinida</taxon>
        <taxon>Sphaerothecina</taxon>
        <taxon>Arcellidae</taxon>
        <taxon>Arcella</taxon>
    </lineage>
</organism>
<dbReference type="GO" id="GO:0050660">
    <property type="term" value="F:flavin adenine dinucleotide binding"/>
    <property type="evidence" value="ECO:0007669"/>
    <property type="project" value="InterPro"/>
</dbReference>
<dbReference type="EMBL" id="GIBP01003420">
    <property type="protein sequence ID" value="NDV32389.1"/>
    <property type="molecule type" value="Transcribed_RNA"/>
</dbReference>
<name>A0A6B2L5Z6_9EUKA</name>
<protein>
    <recommendedName>
        <fullName evidence="7">Flavin-containing monooxygenase</fullName>
    </recommendedName>
</protein>
<evidence type="ECO:0000256" key="1">
    <source>
        <dbReference type="ARBA" id="ARBA00009183"/>
    </source>
</evidence>
<sequence>MLSFSDFPFRDAETFPFSGSVLRYLEDFCEHFKISRFMRFGCTVVRVAQRGEKWRVEHTTRDGAGESTDFDFVIICSGLQSSPAIPDLPGLKDFKGKLMHSSEYKSNNEFTGKRVLVVGGSYSGAEIAAQISQVTKSYLSIRRSHYLIPRFCSTPEFQNVPFDFLFFRRKSTIGTPTEENIEGHEFLESICGDASQVHPLLATDKSVPPLPNINDTLLDAVKEKRVELFSRLKGIEGNLAVFEDNSIVEVDVILFATGYTLELPFMDDSMKRTIKYDSRDLTQPVILYESTFHPELKNLAFVGIFNGTLPGSIEMQSHWVCSVFSGKTQLSLEEMLVGLKKEESIRAVPYENRSQLPDYVDRIDNYARRAQLYPSQELINITGKPVTSANYNQYHWKTCHFC</sequence>
<accession>A0A6B2L5Z6</accession>
<evidence type="ECO:0008006" key="7">
    <source>
        <dbReference type="Google" id="ProtNLM"/>
    </source>
</evidence>
<dbReference type="InterPro" id="IPR036188">
    <property type="entry name" value="FAD/NAD-bd_sf"/>
</dbReference>
<dbReference type="PANTHER" id="PTHR23023">
    <property type="entry name" value="DIMETHYLANILINE MONOOXYGENASE"/>
    <property type="match status" value="1"/>
</dbReference>
<dbReference type="InterPro" id="IPR020946">
    <property type="entry name" value="Flavin_mOase-like"/>
</dbReference>
<dbReference type="SUPFAM" id="SSF51905">
    <property type="entry name" value="FAD/NAD(P)-binding domain"/>
    <property type="match status" value="2"/>
</dbReference>
<dbReference type="PRINTS" id="PR00370">
    <property type="entry name" value="FMOXYGENASE"/>
</dbReference>
<dbReference type="Gene3D" id="3.50.50.60">
    <property type="entry name" value="FAD/NAD(P)-binding domain"/>
    <property type="match status" value="4"/>
</dbReference>
<dbReference type="GO" id="GO:0004499">
    <property type="term" value="F:N,N-dimethylaniline monooxygenase activity"/>
    <property type="evidence" value="ECO:0007669"/>
    <property type="project" value="InterPro"/>
</dbReference>
<dbReference type="InterPro" id="IPR000960">
    <property type="entry name" value="Flavin_mOase"/>
</dbReference>
<keyword evidence="2" id="KW-0285">Flavoprotein</keyword>
<evidence type="ECO:0000256" key="3">
    <source>
        <dbReference type="ARBA" id="ARBA00022827"/>
    </source>
</evidence>
<evidence type="ECO:0000256" key="4">
    <source>
        <dbReference type="ARBA" id="ARBA00022857"/>
    </source>
</evidence>
<keyword evidence="4" id="KW-0521">NADP</keyword>
<dbReference type="Pfam" id="PF00743">
    <property type="entry name" value="FMO-like"/>
    <property type="match status" value="1"/>
</dbReference>
<evidence type="ECO:0000256" key="5">
    <source>
        <dbReference type="ARBA" id="ARBA00023002"/>
    </source>
</evidence>
<evidence type="ECO:0000256" key="2">
    <source>
        <dbReference type="ARBA" id="ARBA00022630"/>
    </source>
</evidence>
<dbReference type="GO" id="GO:0050661">
    <property type="term" value="F:NADP binding"/>
    <property type="evidence" value="ECO:0007669"/>
    <property type="project" value="InterPro"/>
</dbReference>
<evidence type="ECO:0000313" key="6">
    <source>
        <dbReference type="EMBL" id="NDV32389.1"/>
    </source>
</evidence>
<dbReference type="AlphaFoldDB" id="A0A6B2L5Z6"/>
<proteinExistence type="inferred from homology"/>
<reference evidence="6" key="1">
    <citation type="journal article" date="2020" name="J. Eukaryot. Microbiol.">
        <title>De novo Sequencing, Assembly and Annotation of the Transcriptome for the Free-Living Testate Amoeba Arcella intermedia.</title>
        <authorList>
            <person name="Ribeiro G.M."/>
            <person name="Porfirio-Sousa A.L."/>
            <person name="Maurer-Alcala X.X."/>
            <person name="Katz L.A."/>
            <person name="Lahr D.J.G."/>
        </authorList>
    </citation>
    <scope>NUCLEOTIDE SEQUENCE</scope>
</reference>
<comment type="similarity">
    <text evidence="1">Belongs to the FMO family.</text>
</comment>
<dbReference type="InterPro" id="IPR050346">
    <property type="entry name" value="FMO-like"/>
</dbReference>
<keyword evidence="3" id="KW-0274">FAD</keyword>